<reference evidence="1" key="1">
    <citation type="submission" date="2021-03" db="EMBL/GenBank/DDBJ databases">
        <authorList>
            <consortium name="DOE Joint Genome Institute"/>
            <person name="Ahrendt S."/>
            <person name="Looney B.P."/>
            <person name="Miyauchi S."/>
            <person name="Morin E."/>
            <person name="Drula E."/>
            <person name="Courty P.E."/>
            <person name="Chicoki N."/>
            <person name="Fauchery L."/>
            <person name="Kohler A."/>
            <person name="Kuo A."/>
            <person name="Labutti K."/>
            <person name="Pangilinan J."/>
            <person name="Lipzen A."/>
            <person name="Riley R."/>
            <person name="Andreopoulos W."/>
            <person name="He G."/>
            <person name="Johnson J."/>
            <person name="Barry K.W."/>
            <person name="Grigoriev I.V."/>
            <person name="Nagy L."/>
            <person name="Hibbett D."/>
            <person name="Henrissat B."/>
            <person name="Matheny P.B."/>
            <person name="Labbe J."/>
            <person name="Martin F."/>
        </authorList>
    </citation>
    <scope>NUCLEOTIDE SEQUENCE</scope>
    <source>
        <strain evidence="1">HHB10654</strain>
    </source>
</reference>
<keyword evidence="2" id="KW-1185">Reference proteome</keyword>
<protein>
    <submittedName>
        <fullName evidence="1">Uncharacterized protein</fullName>
    </submittedName>
</protein>
<dbReference type="Proteomes" id="UP000814140">
    <property type="component" value="Unassembled WGS sequence"/>
</dbReference>
<proteinExistence type="predicted"/>
<name>A0ACB8TBX1_9AGAM</name>
<organism evidence="1 2">
    <name type="scientific">Artomyces pyxidatus</name>
    <dbReference type="NCBI Taxonomy" id="48021"/>
    <lineage>
        <taxon>Eukaryota</taxon>
        <taxon>Fungi</taxon>
        <taxon>Dikarya</taxon>
        <taxon>Basidiomycota</taxon>
        <taxon>Agaricomycotina</taxon>
        <taxon>Agaricomycetes</taxon>
        <taxon>Russulales</taxon>
        <taxon>Auriscalpiaceae</taxon>
        <taxon>Artomyces</taxon>
    </lineage>
</organism>
<sequence>MPGVPPRSLPRRGSVSSSILRDTTLTIFRRSPPSAVDTTCDSRLPTPGSGRIIS</sequence>
<accession>A0ACB8TBX1</accession>
<comment type="caution">
    <text evidence="1">The sequence shown here is derived from an EMBL/GenBank/DDBJ whole genome shotgun (WGS) entry which is preliminary data.</text>
</comment>
<reference evidence="1" key="2">
    <citation type="journal article" date="2022" name="New Phytol.">
        <title>Evolutionary transition to the ectomycorrhizal habit in the genomes of a hyperdiverse lineage of mushroom-forming fungi.</title>
        <authorList>
            <person name="Looney B."/>
            <person name="Miyauchi S."/>
            <person name="Morin E."/>
            <person name="Drula E."/>
            <person name="Courty P.E."/>
            <person name="Kohler A."/>
            <person name="Kuo A."/>
            <person name="LaButti K."/>
            <person name="Pangilinan J."/>
            <person name="Lipzen A."/>
            <person name="Riley R."/>
            <person name="Andreopoulos W."/>
            <person name="He G."/>
            <person name="Johnson J."/>
            <person name="Nolan M."/>
            <person name="Tritt A."/>
            <person name="Barry K.W."/>
            <person name="Grigoriev I.V."/>
            <person name="Nagy L.G."/>
            <person name="Hibbett D."/>
            <person name="Henrissat B."/>
            <person name="Matheny P.B."/>
            <person name="Labbe J."/>
            <person name="Martin F.M."/>
        </authorList>
    </citation>
    <scope>NUCLEOTIDE SEQUENCE</scope>
    <source>
        <strain evidence="1">HHB10654</strain>
    </source>
</reference>
<evidence type="ECO:0000313" key="1">
    <source>
        <dbReference type="EMBL" id="KAI0066063.1"/>
    </source>
</evidence>
<evidence type="ECO:0000313" key="2">
    <source>
        <dbReference type="Proteomes" id="UP000814140"/>
    </source>
</evidence>
<dbReference type="EMBL" id="MU277193">
    <property type="protein sequence ID" value="KAI0066063.1"/>
    <property type="molecule type" value="Genomic_DNA"/>
</dbReference>
<gene>
    <name evidence="1" type="ORF">BV25DRAFT_1820913</name>
</gene>